<evidence type="ECO:0000256" key="4">
    <source>
        <dbReference type="ARBA" id="ARBA00022741"/>
    </source>
</evidence>
<evidence type="ECO:0000313" key="15">
    <source>
        <dbReference type="EMBL" id="ERH31768.1"/>
    </source>
</evidence>
<dbReference type="CDD" id="cd06571">
    <property type="entry name" value="Bac_DnaA_C"/>
    <property type="match status" value="1"/>
</dbReference>
<keyword evidence="4 8" id="KW-0547">Nucleotide-binding</keyword>
<evidence type="ECO:0000256" key="9">
    <source>
        <dbReference type="NCBIfam" id="TIGR00362"/>
    </source>
</evidence>
<dbReference type="HOGENOM" id="CLU_026910_2_2_11"/>
<keyword evidence="2 8" id="KW-0963">Cytoplasm</keyword>
<feature type="binding site" evidence="8">
    <location>
        <position position="227"/>
    </location>
    <ligand>
        <name>ATP</name>
        <dbReference type="ChEBI" id="CHEBI:30616"/>
    </ligand>
</feature>
<dbReference type="HAMAP" id="MF_00377">
    <property type="entry name" value="DnaA_bact"/>
    <property type="match status" value="1"/>
</dbReference>
<evidence type="ECO:0000313" key="16">
    <source>
        <dbReference type="Proteomes" id="UP000016519"/>
    </source>
</evidence>
<dbReference type="InterPro" id="IPR013159">
    <property type="entry name" value="DnaA_C"/>
</dbReference>
<dbReference type="PANTHER" id="PTHR30050">
    <property type="entry name" value="CHROMOSOMAL REPLICATION INITIATOR PROTEIN DNAA"/>
    <property type="match status" value="1"/>
</dbReference>
<dbReference type="PROSITE" id="PS01008">
    <property type="entry name" value="DNAA"/>
    <property type="match status" value="1"/>
</dbReference>
<dbReference type="InterPro" id="IPR001957">
    <property type="entry name" value="Chromosome_initiator_DnaA"/>
</dbReference>
<dbReference type="GO" id="GO:0006270">
    <property type="term" value="P:DNA replication initiation"/>
    <property type="evidence" value="ECO:0007669"/>
    <property type="project" value="UniProtKB-UniRule"/>
</dbReference>
<dbReference type="GO" id="GO:0003688">
    <property type="term" value="F:DNA replication origin binding"/>
    <property type="evidence" value="ECO:0007669"/>
    <property type="project" value="UniProtKB-UniRule"/>
</dbReference>
<dbReference type="Gene3D" id="1.10.8.60">
    <property type="match status" value="1"/>
</dbReference>
<dbReference type="CDD" id="cd00009">
    <property type="entry name" value="AAA"/>
    <property type="match status" value="1"/>
</dbReference>
<dbReference type="GO" id="GO:0008289">
    <property type="term" value="F:lipid binding"/>
    <property type="evidence" value="ECO:0007669"/>
    <property type="project" value="UniProtKB-KW"/>
</dbReference>
<dbReference type="SMART" id="SM00760">
    <property type="entry name" value="Bac_DnaA_C"/>
    <property type="match status" value="1"/>
</dbReference>
<evidence type="ECO:0000256" key="7">
    <source>
        <dbReference type="ARBA" id="ARBA00023125"/>
    </source>
</evidence>
<keyword evidence="16" id="KW-1185">Reference proteome</keyword>
<keyword evidence="5 8" id="KW-0067">ATP-binding</keyword>
<comment type="caution">
    <text evidence="8">Lacks conserved residue(s) required for the propagation of feature annotation.</text>
</comment>
<name>U1SIJ5_9BIFI</name>
<evidence type="ECO:0000256" key="10">
    <source>
        <dbReference type="RuleBase" id="RU000577"/>
    </source>
</evidence>
<dbReference type="Proteomes" id="UP000016519">
    <property type="component" value="Unassembled WGS sequence"/>
</dbReference>
<comment type="subcellular location">
    <subcellularLocation>
        <location evidence="8">Cytoplasm</location>
    </subcellularLocation>
</comment>
<comment type="similarity">
    <text evidence="1 8 11">Belongs to the DnaA family.</text>
</comment>
<evidence type="ECO:0000256" key="6">
    <source>
        <dbReference type="ARBA" id="ARBA00023121"/>
    </source>
</evidence>
<keyword evidence="7 8" id="KW-0238">DNA-binding</keyword>
<dbReference type="GO" id="GO:0005737">
    <property type="term" value="C:cytoplasm"/>
    <property type="evidence" value="ECO:0007669"/>
    <property type="project" value="UniProtKB-SubCell"/>
</dbReference>
<proteinExistence type="inferred from homology"/>
<keyword evidence="6 8" id="KW-0446">Lipid-binding</keyword>
<gene>
    <name evidence="8" type="primary">dnaA</name>
    <name evidence="15" type="ORF">HMPREF9244_00205</name>
</gene>
<sequence length="526" mass="57829">MADMMDAAEVWNQSYQLLLDQPLELTLREMACLSDIHATNIFGTMIVLTVSSESTRTVVEKKLHKALTSIFSQVTGQPMTYVVQIDPHILEQNEATPASPAAHTSPVNNTVTAPPVTKPVTPSAAPERTAPVHHEQVSQHSSVPTPVADESPVPAAVQPDIVSSAMMDTPANTRDAVTHLNKNAIFDNFVPGESNQFAKSIAFATAERPGMEYNPLFIYGGSGLGKTHLLNAIGNQALLINPNLKVRYTNSEEFTNELVIALGNNASSRRAEMVEFNRRYRGVDILLVDDVQFIAGRDTTVEAFFNTFNELYEQGKQIVLASDVPPKNLKGLPDRLISRFSQGLPVSIDPPSHELRVAILRMKAKAQHIDIPMDVLNLIAEKVTENVRVLEGALTRISAMASLSNQTITKSLAEQTLKDFTNSTVEITPTNIISFVAQYYKLTFEDIVGSSRTKNVAAARQMAMYLSRELTSMSLVDIGATFGGRDHSTVMHACRKISSEMQEQQETYTAVTKLTNQLKQNRTFAE</sequence>
<dbReference type="InterPro" id="IPR018312">
    <property type="entry name" value="Chromosome_initiator_DnaA_CS"/>
</dbReference>
<evidence type="ECO:0000256" key="8">
    <source>
        <dbReference type="HAMAP-Rule" id="MF_00377"/>
    </source>
</evidence>
<evidence type="ECO:0000256" key="12">
    <source>
        <dbReference type="SAM" id="MobiDB-lite"/>
    </source>
</evidence>
<dbReference type="SUPFAM" id="SSF48295">
    <property type="entry name" value="TrpR-like"/>
    <property type="match status" value="1"/>
</dbReference>
<comment type="caution">
    <text evidence="15">The sequence shown here is derived from an EMBL/GenBank/DDBJ whole genome shotgun (WGS) entry which is preliminary data.</text>
</comment>
<dbReference type="STRING" id="419015.HMPREF3214_00153"/>
<feature type="binding site" evidence="8">
    <location>
        <position position="223"/>
    </location>
    <ligand>
        <name>ATP</name>
        <dbReference type="ChEBI" id="CHEBI:30616"/>
    </ligand>
</feature>
<dbReference type="GO" id="GO:0005524">
    <property type="term" value="F:ATP binding"/>
    <property type="evidence" value="ECO:0007669"/>
    <property type="project" value="UniProtKB-UniRule"/>
</dbReference>
<dbReference type="PATRIC" id="fig|1321816.3.peg.170"/>
<evidence type="ECO:0000256" key="2">
    <source>
        <dbReference type="ARBA" id="ARBA00022490"/>
    </source>
</evidence>
<dbReference type="GO" id="GO:0006275">
    <property type="term" value="P:regulation of DNA replication"/>
    <property type="evidence" value="ECO:0007669"/>
    <property type="project" value="UniProtKB-UniRule"/>
</dbReference>
<dbReference type="SUPFAM" id="SSF52540">
    <property type="entry name" value="P-loop containing nucleoside triphosphate hydrolases"/>
    <property type="match status" value="1"/>
</dbReference>
<evidence type="ECO:0000256" key="11">
    <source>
        <dbReference type="RuleBase" id="RU004227"/>
    </source>
</evidence>
<dbReference type="InterPro" id="IPR027417">
    <property type="entry name" value="P-loop_NTPase"/>
</dbReference>
<dbReference type="RefSeq" id="WP_021617358.1">
    <property type="nucleotide sequence ID" value="NZ_KE952640.1"/>
</dbReference>
<dbReference type="GO" id="GO:0005886">
    <property type="term" value="C:plasma membrane"/>
    <property type="evidence" value="ECO:0007669"/>
    <property type="project" value="TreeGrafter"/>
</dbReference>
<feature type="domain" description="AAA+ ATPase" evidence="13">
    <location>
        <begin position="212"/>
        <end position="349"/>
    </location>
</feature>
<dbReference type="NCBIfam" id="TIGR00362">
    <property type="entry name" value="DnaA"/>
    <property type="match status" value="1"/>
</dbReference>
<dbReference type="PANTHER" id="PTHR30050:SF2">
    <property type="entry name" value="CHROMOSOMAL REPLICATION INITIATOR PROTEIN DNAA"/>
    <property type="match status" value="1"/>
</dbReference>
<comment type="subunit">
    <text evidence="8">Oligomerizes as a right-handed, spiral filament on DNA at oriC.</text>
</comment>
<feature type="region of interest" description="Disordered" evidence="12">
    <location>
        <begin position="95"/>
        <end position="153"/>
    </location>
</feature>
<dbReference type="InterPro" id="IPR020591">
    <property type="entry name" value="Chromosome_initiator_DnaA-like"/>
</dbReference>
<evidence type="ECO:0000259" key="13">
    <source>
        <dbReference type="SMART" id="SM00382"/>
    </source>
</evidence>
<keyword evidence="3 8" id="KW-0235">DNA replication</keyword>
<evidence type="ECO:0000256" key="1">
    <source>
        <dbReference type="ARBA" id="ARBA00006583"/>
    </source>
</evidence>
<dbReference type="SMART" id="SM00382">
    <property type="entry name" value="AAA"/>
    <property type="match status" value="1"/>
</dbReference>
<reference evidence="15 16" key="1">
    <citation type="submission" date="2013-08" db="EMBL/GenBank/DDBJ databases">
        <authorList>
            <person name="Weinstock G."/>
            <person name="Sodergren E."/>
            <person name="Wylie T."/>
            <person name="Fulton L."/>
            <person name="Fulton R."/>
            <person name="Fronick C."/>
            <person name="O'Laughlin M."/>
            <person name="Godfrey J."/>
            <person name="Miner T."/>
            <person name="Herter B."/>
            <person name="Appelbaum E."/>
            <person name="Cordes M."/>
            <person name="Lek S."/>
            <person name="Wollam A."/>
            <person name="Pepin K.H."/>
            <person name="Palsikar V.B."/>
            <person name="Mitreva M."/>
            <person name="Wilson R.K."/>
        </authorList>
    </citation>
    <scope>NUCLEOTIDE SEQUENCE [LARGE SCALE GENOMIC DNA]</scope>
    <source>
        <strain evidence="15 16">F0580</strain>
    </source>
</reference>
<protein>
    <recommendedName>
        <fullName evidence="8 9">Chromosomal replication initiator protein DnaA</fullName>
    </recommendedName>
</protein>
<feature type="binding site" evidence="8">
    <location>
        <position position="226"/>
    </location>
    <ligand>
        <name>ATP</name>
        <dbReference type="ChEBI" id="CHEBI:30616"/>
    </ligand>
</feature>
<dbReference type="GeneID" id="35868398"/>
<feature type="domain" description="Chromosomal replication initiator DnaA C-terminal" evidence="14">
    <location>
        <begin position="428"/>
        <end position="497"/>
    </location>
</feature>
<feature type="region of interest" description="Domain IV, binds dsDNA" evidence="8">
    <location>
        <begin position="402"/>
        <end position="526"/>
    </location>
</feature>
<evidence type="ECO:0000259" key="14">
    <source>
        <dbReference type="SMART" id="SM00760"/>
    </source>
</evidence>
<dbReference type="EMBL" id="AWSI01000009">
    <property type="protein sequence ID" value="ERH31768.1"/>
    <property type="molecule type" value="Genomic_DNA"/>
</dbReference>
<feature type="binding site" evidence="8">
    <location>
        <position position="225"/>
    </location>
    <ligand>
        <name>ATP</name>
        <dbReference type="ChEBI" id="CHEBI:30616"/>
    </ligand>
</feature>
<dbReference type="Gene3D" id="1.10.1750.10">
    <property type="match status" value="1"/>
</dbReference>
<feature type="region of interest" description="Domain I, interacts with DnaA modulators" evidence="8">
    <location>
        <begin position="1"/>
        <end position="102"/>
    </location>
</feature>
<dbReference type="InterPro" id="IPR010921">
    <property type="entry name" value="Trp_repressor/repl_initiator"/>
</dbReference>
<comment type="domain">
    <text evidence="8">Domain I is involved in oligomerization and binding regulators, domain II is flexibile and of varying length in different bacteria, domain III forms the AAA+ region, while domain IV binds dsDNA.</text>
</comment>
<feature type="compositionally biased region" description="Low complexity" evidence="12">
    <location>
        <begin position="95"/>
        <end position="126"/>
    </location>
</feature>
<evidence type="ECO:0000256" key="3">
    <source>
        <dbReference type="ARBA" id="ARBA00022705"/>
    </source>
</evidence>
<dbReference type="PRINTS" id="PR00051">
    <property type="entry name" value="DNAA"/>
</dbReference>
<dbReference type="Pfam" id="PF00308">
    <property type="entry name" value="Bac_DnaA"/>
    <property type="match status" value="1"/>
</dbReference>
<dbReference type="Pfam" id="PF08299">
    <property type="entry name" value="Bac_DnaA_C"/>
    <property type="match status" value="1"/>
</dbReference>
<dbReference type="InterPro" id="IPR013317">
    <property type="entry name" value="DnaA_dom"/>
</dbReference>
<dbReference type="Gene3D" id="3.40.50.300">
    <property type="entry name" value="P-loop containing nucleotide triphosphate hydrolases"/>
    <property type="match status" value="1"/>
</dbReference>
<dbReference type="AlphaFoldDB" id="U1SIJ5"/>
<accession>U1SIJ5</accession>
<comment type="function">
    <text evidence="8 10">Plays an essential role in the initiation and regulation of chromosomal replication. ATP-DnaA binds to the origin of replication (oriC) to initiate formation of the DNA replication initiation complex once per cell cycle. Binds the DnaA box (a 9 base pair repeat at the origin) and separates the double-stranded (ds)DNA. Forms a right-handed helical filament on oriC DNA; dsDNA binds to the exterior of the filament while single-stranded (ss)DNA is stabiized in the filament's interior. The ATP-DnaA-oriC complex binds and stabilizes one strand of the AT-rich DNA unwinding element (DUE), permitting loading of DNA polymerase. After initiation quickly degrades to an ADP-DnaA complex that is not apt for DNA replication. Binds acidic phospholipids.</text>
</comment>
<organism evidence="15 16">
    <name type="scientific">Alloscardovia omnicolens F0580</name>
    <dbReference type="NCBI Taxonomy" id="1321816"/>
    <lineage>
        <taxon>Bacteria</taxon>
        <taxon>Bacillati</taxon>
        <taxon>Actinomycetota</taxon>
        <taxon>Actinomycetes</taxon>
        <taxon>Bifidobacteriales</taxon>
        <taxon>Bifidobacteriaceae</taxon>
        <taxon>Alloscardovia</taxon>
    </lineage>
</organism>
<evidence type="ECO:0000256" key="5">
    <source>
        <dbReference type="ARBA" id="ARBA00022840"/>
    </source>
</evidence>
<dbReference type="InterPro" id="IPR003593">
    <property type="entry name" value="AAA+_ATPase"/>
</dbReference>